<gene>
    <name evidence="1" type="ORF">B0J13DRAFT_562966</name>
</gene>
<evidence type="ECO:0000313" key="2">
    <source>
        <dbReference type="Proteomes" id="UP000717696"/>
    </source>
</evidence>
<organism evidence="1 2">
    <name type="scientific">Dactylonectria estremocensis</name>
    <dbReference type="NCBI Taxonomy" id="1079267"/>
    <lineage>
        <taxon>Eukaryota</taxon>
        <taxon>Fungi</taxon>
        <taxon>Dikarya</taxon>
        <taxon>Ascomycota</taxon>
        <taxon>Pezizomycotina</taxon>
        <taxon>Sordariomycetes</taxon>
        <taxon>Hypocreomycetidae</taxon>
        <taxon>Hypocreales</taxon>
        <taxon>Nectriaceae</taxon>
        <taxon>Dactylonectria</taxon>
    </lineage>
</organism>
<name>A0A9P9E6L0_9HYPO</name>
<keyword evidence="2" id="KW-1185">Reference proteome</keyword>
<accession>A0A9P9E6L0</accession>
<comment type="caution">
    <text evidence="1">The sequence shown here is derived from an EMBL/GenBank/DDBJ whole genome shotgun (WGS) entry which is preliminary data.</text>
</comment>
<protein>
    <submittedName>
        <fullName evidence="1">Uncharacterized protein</fullName>
    </submittedName>
</protein>
<dbReference type="EMBL" id="JAGMUU010000019">
    <property type="protein sequence ID" value="KAH7131631.1"/>
    <property type="molecule type" value="Genomic_DNA"/>
</dbReference>
<proteinExistence type="predicted"/>
<dbReference type="AlphaFoldDB" id="A0A9P9E6L0"/>
<dbReference type="OrthoDB" id="5595695at2759"/>
<evidence type="ECO:0000313" key="1">
    <source>
        <dbReference type="EMBL" id="KAH7131631.1"/>
    </source>
</evidence>
<sequence>MITKHGSYHFSAVLELMLTAILRPFSRMTKEQFGRFDPRQRCFTHACSLVTAIWSFRTFSHVRLESWLVHPLGTSAYIALREAEDAPTRMDILVRVCQCLHEMQVSLPLATGVLSGIHAAFLKYKLPVPEYMKKYFELLQYRKDGLMHHAVVVLLPSSTEVG</sequence>
<reference evidence="1" key="1">
    <citation type="journal article" date="2021" name="Nat. Commun.">
        <title>Genetic determinants of endophytism in the Arabidopsis root mycobiome.</title>
        <authorList>
            <person name="Mesny F."/>
            <person name="Miyauchi S."/>
            <person name="Thiergart T."/>
            <person name="Pickel B."/>
            <person name="Atanasova L."/>
            <person name="Karlsson M."/>
            <person name="Huettel B."/>
            <person name="Barry K.W."/>
            <person name="Haridas S."/>
            <person name="Chen C."/>
            <person name="Bauer D."/>
            <person name="Andreopoulos W."/>
            <person name="Pangilinan J."/>
            <person name="LaButti K."/>
            <person name="Riley R."/>
            <person name="Lipzen A."/>
            <person name="Clum A."/>
            <person name="Drula E."/>
            <person name="Henrissat B."/>
            <person name="Kohler A."/>
            <person name="Grigoriev I.V."/>
            <person name="Martin F.M."/>
            <person name="Hacquard S."/>
        </authorList>
    </citation>
    <scope>NUCLEOTIDE SEQUENCE</scope>
    <source>
        <strain evidence="1">MPI-CAGE-AT-0021</strain>
    </source>
</reference>
<dbReference type="Proteomes" id="UP000717696">
    <property type="component" value="Unassembled WGS sequence"/>
</dbReference>